<dbReference type="PANTHER" id="PTHR43056">
    <property type="entry name" value="PEPTIDASE S9 PROLYL OLIGOPEPTIDASE"/>
    <property type="match status" value="1"/>
</dbReference>
<dbReference type="InterPro" id="IPR029058">
    <property type="entry name" value="AB_hydrolase_fold"/>
</dbReference>
<evidence type="ECO:0000256" key="4">
    <source>
        <dbReference type="SAM" id="SignalP"/>
    </source>
</evidence>
<keyword evidence="3" id="KW-1133">Transmembrane helix</keyword>
<feature type="compositionally biased region" description="Pro residues" evidence="2">
    <location>
        <begin position="612"/>
        <end position="634"/>
    </location>
</feature>
<evidence type="ECO:0000259" key="5">
    <source>
        <dbReference type="SMART" id="SM00939"/>
    </source>
</evidence>
<keyword evidence="1" id="KW-0378">Hydrolase</keyword>
<sequence length="704" mass="74503">MQPPMVHRTSRALSAALVTACLVGTAVLASGPAYSATGNVPRFENGLSQPVFTDGSTWIRQEAWVESSVDSDGDGKNDLVHIDVTRVGETQTDGLKVPVILEMSPYYAGGTDVPNWDVDHEIGDPPTSKPGYSAPGAPGTSPKISWSWEGTWVPRGFAVVHAESLGSGYSEGCPTSGGQNESLGGKAVVDWLNGRARAFTSPARDQTVTADWSTGSVGMIGTSYNGTLPIGVASTGVEGLDAIVPVSAISNWYFYYRSNGAVRAPGGYQGEDLDVLAEYVYTRADQQICKPVMDDLRAHEDRATGDDSAFWEERDYLAHADRITAATLVAHGLNDTNVMTENPAALYAALKANSTPHQIYWHQGLHGGDPSDDMLNRWFTRYLYHVENGVENLPKAYVEREDGTLTPYADWPDTAAGDAPLHLSPAGTANGVGGLGFDKTAATRPESLVDDASILAQDLADADQSPHRLIYTTGALADPVRLSGTPRVSLTLAVDRTKANLTALLVEYPETGSPRILTRGWMDVENRLSPAVTTPVVPGTFATYDFDLEPYDYVVRKGSRIGLVVLSSDNEYTVRPAAGTTLSLDGSTSTLSLPVVGGEKELQHQLGWVAPTPEPTVEPTPTVTPSPEATPLPSPSGAASTTPGDSPAAAGSLAVTGMDFSGGVLAFGVLTLLAGSLVLVTSHVRRRRTDRDEASGSSASAMER</sequence>
<dbReference type="Pfam" id="PF08530">
    <property type="entry name" value="PepX_C"/>
    <property type="match status" value="1"/>
</dbReference>
<feature type="region of interest" description="Disordered" evidence="2">
    <location>
        <begin position="609"/>
        <end position="649"/>
    </location>
</feature>
<dbReference type="SMART" id="SM00939">
    <property type="entry name" value="PepX_C"/>
    <property type="match status" value="1"/>
</dbReference>
<feature type="transmembrane region" description="Helical" evidence="3">
    <location>
        <begin position="660"/>
        <end position="681"/>
    </location>
</feature>
<proteinExistence type="predicted"/>
<accession>A0A9P9Z976</accession>
<feature type="chain" id="PRO_5040176703" description="Xaa-Pro dipeptidyl-peptidase C-terminal domain-containing protein" evidence="4">
    <location>
        <begin position="30"/>
        <end position="704"/>
    </location>
</feature>
<feature type="region of interest" description="Disordered" evidence="2">
    <location>
        <begin position="120"/>
        <end position="140"/>
    </location>
</feature>
<dbReference type="InterPro" id="IPR050585">
    <property type="entry name" value="Xaa-Pro_dipeptidyl-ppase/CocE"/>
</dbReference>
<protein>
    <recommendedName>
        <fullName evidence="5">Xaa-Pro dipeptidyl-peptidase C-terminal domain-containing protein</fullName>
    </recommendedName>
</protein>
<dbReference type="Proteomes" id="UP001151287">
    <property type="component" value="Unassembled WGS sequence"/>
</dbReference>
<dbReference type="InterPro" id="IPR013736">
    <property type="entry name" value="Xaa-Pro_dipept_C"/>
</dbReference>
<evidence type="ECO:0000313" key="7">
    <source>
        <dbReference type="Proteomes" id="UP001151287"/>
    </source>
</evidence>
<dbReference type="InterPro" id="IPR000383">
    <property type="entry name" value="Xaa-Pro-like_dom"/>
</dbReference>
<feature type="signal peptide" evidence="4">
    <location>
        <begin position="1"/>
        <end position="29"/>
    </location>
</feature>
<keyword evidence="3" id="KW-0472">Membrane</keyword>
<name>A0A9P9Z976_9POAL</name>
<evidence type="ECO:0000313" key="6">
    <source>
        <dbReference type="EMBL" id="KAJ1684691.1"/>
    </source>
</evidence>
<comment type="caution">
    <text evidence="6">The sequence shown here is derived from an EMBL/GenBank/DDBJ whole genome shotgun (WGS) entry which is preliminary data.</text>
</comment>
<reference evidence="6" key="1">
    <citation type="journal article" date="2022" name="Cell">
        <title>Repeat-based holocentromeres influence genome architecture and karyotype evolution.</title>
        <authorList>
            <person name="Hofstatter P.G."/>
            <person name="Thangavel G."/>
            <person name="Lux T."/>
            <person name="Neumann P."/>
            <person name="Vondrak T."/>
            <person name="Novak P."/>
            <person name="Zhang M."/>
            <person name="Costa L."/>
            <person name="Castellani M."/>
            <person name="Scott A."/>
            <person name="Toegelov H."/>
            <person name="Fuchs J."/>
            <person name="Mata-Sucre Y."/>
            <person name="Dias Y."/>
            <person name="Vanzela A.L.L."/>
            <person name="Huettel B."/>
            <person name="Almeida C.C.S."/>
            <person name="Simkova H."/>
            <person name="Souza G."/>
            <person name="Pedrosa-Harand A."/>
            <person name="Macas J."/>
            <person name="Mayer K.F.X."/>
            <person name="Houben A."/>
            <person name="Marques A."/>
        </authorList>
    </citation>
    <scope>NUCLEOTIDE SEQUENCE</scope>
    <source>
        <strain evidence="6">RhyBre1mFocal</strain>
    </source>
</reference>
<feature type="domain" description="Xaa-Pro dipeptidyl-peptidase C-terminal" evidence="5">
    <location>
        <begin position="376"/>
        <end position="592"/>
    </location>
</feature>
<dbReference type="EMBL" id="JAMQYH010000020">
    <property type="protein sequence ID" value="KAJ1684691.1"/>
    <property type="molecule type" value="Genomic_DNA"/>
</dbReference>
<evidence type="ECO:0000256" key="2">
    <source>
        <dbReference type="SAM" id="MobiDB-lite"/>
    </source>
</evidence>
<keyword evidence="3" id="KW-0812">Transmembrane</keyword>
<dbReference type="Pfam" id="PF02129">
    <property type="entry name" value="Peptidase_S15"/>
    <property type="match status" value="1"/>
</dbReference>
<dbReference type="SUPFAM" id="SSF49785">
    <property type="entry name" value="Galactose-binding domain-like"/>
    <property type="match status" value="1"/>
</dbReference>
<dbReference type="InterPro" id="IPR008979">
    <property type="entry name" value="Galactose-bd-like_sf"/>
</dbReference>
<keyword evidence="4" id="KW-0732">Signal</keyword>
<dbReference type="Gene3D" id="2.60.120.260">
    <property type="entry name" value="Galactose-binding domain-like"/>
    <property type="match status" value="1"/>
</dbReference>
<dbReference type="Gene3D" id="3.40.50.1820">
    <property type="entry name" value="alpha/beta hydrolase"/>
    <property type="match status" value="2"/>
</dbReference>
<organism evidence="6 7">
    <name type="scientific">Rhynchospora breviuscula</name>
    <dbReference type="NCBI Taxonomy" id="2022672"/>
    <lineage>
        <taxon>Eukaryota</taxon>
        <taxon>Viridiplantae</taxon>
        <taxon>Streptophyta</taxon>
        <taxon>Embryophyta</taxon>
        <taxon>Tracheophyta</taxon>
        <taxon>Spermatophyta</taxon>
        <taxon>Magnoliopsida</taxon>
        <taxon>Liliopsida</taxon>
        <taxon>Poales</taxon>
        <taxon>Cyperaceae</taxon>
        <taxon>Cyperoideae</taxon>
        <taxon>Rhynchosporeae</taxon>
        <taxon>Rhynchospora</taxon>
    </lineage>
</organism>
<evidence type="ECO:0000256" key="1">
    <source>
        <dbReference type="ARBA" id="ARBA00022801"/>
    </source>
</evidence>
<dbReference type="NCBIfam" id="NF003780">
    <property type="entry name" value="PRK05371.1-1"/>
    <property type="match status" value="1"/>
</dbReference>
<dbReference type="GO" id="GO:0008239">
    <property type="term" value="F:dipeptidyl-peptidase activity"/>
    <property type="evidence" value="ECO:0007669"/>
    <property type="project" value="InterPro"/>
</dbReference>
<keyword evidence="7" id="KW-1185">Reference proteome</keyword>
<gene>
    <name evidence="6" type="ORF">LUZ63_020097</name>
</gene>
<dbReference type="OrthoDB" id="2578740at2759"/>
<dbReference type="PANTHER" id="PTHR43056:SF10">
    <property type="entry name" value="COCE_NOND FAMILY, PUTATIVE (AFU_ORTHOLOGUE AFUA_7G00600)-RELATED"/>
    <property type="match status" value="1"/>
</dbReference>
<evidence type="ECO:0000256" key="3">
    <source>
        <dbReference type="SAM" id="Phobius"/>
    </source>
</evidence>
<dbReference type="SUPFAM" id="SSF53474">
    <property type="entry name" value="alpha/beta-Hydrolases"/>
    <property type="match status" value="1"/>
</dbReference>
<dbReference type="AlphaFoldDB" id="A0A9P9Z976"/>